<evidence type="ECO:0000313" key="2">
    <source>
        <dbReference type="EMBL" id="QFZ71902.1"/>
    </source>
</evidence>
<feature type="region of interest" description="Disordered" evidence="1">
    <location>
        <begin position="1"/>
        <end position="76"/>
    </location>
</feature>
<evidence type="ECO:0000256" key="1">
    <source>
        <dbReference type="SAM" id="MobiDB-lite"/>
    </source>
</evidence>
<name>A0A5Q0L4K2_9ACTN</name>
<sequence>MTQRKEHGRPAFGPERFAPQGLLRRRAPASDADGWYSRRDLPRPAGGTPPPPTMSLPAGLLPLPTGFEPATEPEVP</sequence>
<protein>
    <submittedName>
        <fullName evidence="2">Uncharacterized protein</fullName>
    </submittedName>
</protein>
<keyword evidence="3" id="KW-1185">Reference proteome</keyword>
<dbReference type="KEGG" id="sfy:GFH48_00200"/>
<organism evidence="2 3">
    <name type="scientific">Streptomyces fagopyri</name>
    <dbReference type="NCBI Taxonomy" id="2662397"/>
    <lineage>
        <taxon>Bacteria</taxon>
        <taxon>Bacillati</taxon>
        <taxon>Actinomycetota</taxon>
        <taxon>Actinomycetes</taxon>
        <taxon>Kitasatosporales</taxon>
        <taxon>Streptomycetaceae</taxon>
        <taxon>Streptomyces</taxon>
    </lineage>
</organism>
<evidence type="ECO:0000313" key="3">
    <source>
        <dbReference type="Proteomes" id="UP000326179"/>
    </source>
</evidence>
<dbReference type="EMBL" id="CP045643">
    <property type="protein sequence ID" value="QFZ71902.1"/>
    <property type="molecule type" value="Genomic_DNA"/>
</dbReference>
<reference evidence="2 3" key="1">
    <citation type="submission" date="2019-10" db="EMBL/GenBank/DDBJ databases">
        <title>A novel species.</title>
        <authorList>
            <person name="Gao J."/>
        </authorList>
    </citation>
    <scope>NUCLEOTIDE SEQUENCE [LARGE SCALE GENOMIC DNA]</scope>
    <source>
        <strain evidence="2 3">QMT-28</strain>
    </source>
</reference>
<dbReference type="RefSeq" id="WP_153286269.1">
    <property type="nucleotide sequence ID" value="NZ_CP045643.1"/>
</dbReference>
<dbReference type="AlphaFoldDB" id="A0A5Q0L4K2"/>
<gene>
    <name evidence="2" type="ORF">GFH48_00200</name>
</gene>
<accession>A0A5Q0L4K2</accession>
<proteinExistence type="predicted"/>
<dbReference type="Proteomes" id="UP000326179">
    <property type="component" value="Chromosome"/>
</dbReference>